<dbReference type="OrthoDB" id="9781701at2"/>
<feature type="domain" description="AFP-like" evidence="1">
    <location>
        <begin position="308"/>
        <end position="359"/>
    </location>
</feature>
<dbReference type="InterPro" id="IPR013132">
    <property type="entry name" value="PseI/NeuA/B-like_N"/>
</dbReference>
<dbReference type="EC" id="2.5.1.56" evidence="3"/>
<dbReference type="GO" id="GO:0016051">
    <property type="term" value="P:carbohydrate biosynthetic process"/>
    <property type="evidence" value="ECO:0007669"/>
    <property type="project" value="InterPro"/>
</dbReference>
<dbReference type="Proteomes" id="UP000321525">
    <property type="component" value="Unassembled WGS sequence"/>
</dbReference>
<keyword evidence="3" id="KW-0808">Transferase</keyword>
<dbReference type="NCBIfam" id="TIGR03569">
    <property type="entry name" value="NeuB_NnaB"/>
    <property type="match status" value="1"/>
</dbReference>
<organism evidence="3 5">
    <name type="scientific">Colwellia hornerae</name>
    <dbReference type="NCBI Taxonomy" id="89402"/>
    <lineage>
        <taxon>Bacteria</taxon>
        <taxon>Pseudomonadati</taxon>
        <taxon>Pseudomonadota</taxon>
        <taxon>Gammaproteobacteria</taxon>
        <taxon>Alteromonadales</taxon>
        <taxon>Colwelliaceae</taxon>
        <taxon>Colwellia</taxon>
    </lineage>
</organism>
<dbReference type="SUPFAM" id="SSF51269">
    <property type="entry name" value="AFP III-like domain"/>
    <property type="match status" value="1"/>
</dbReference>
<dbReference type="Pfam" id="PF03102">
    <property type="entry name" value="NeuB"/>
    <property type="match status" value="1"/>
</dbReference>
<dbReference type="InterPro" id="IPR057736">
    <property type="entry name" value="SAF_PseI/NeuA/NeuB"/>
</dbReference>
<sequence>MKKGKILIIAEAGVNHNGDLELAKQLIDVAAEAGADIVKFQTFKASKLAAASAVQAEYQVKNTGKSESQLEMLKKLELKYEDHFLLVEYCKNKNIEFLSTAFDEESLDFLVNDLGQKLLKIPSGEITNAPLLLAHAKTGLDIILSTGMATLSEIETALSIIAFGYCHCTEAPSMDSFGKAYFSDEGKAYLKEKVTILHCTTEYPAPLSDINLNAMATIEQAFKLRVGYSDHSEGVLVPTVAASKGATIIEKHFTLDRNMEGPDHKASLEPKELTEMISLIRKVELVEGDGIKGPRPSEIKNKPIARKSIVAARKINKNDIIKADDIAIKRPGNGISPINYWDVIGTLANKDFNKDELIV</sequence>
<evidence type="ECO:0000313" key="5">
    <source>
        <dbReference type="Proteomes" id="UP000321917"/>
    </source>
</evidence>
<dbReference type="EMBL" id="VOLQ01000008">
    <property type="protein sequence ID" value="TWX69168.1"/>
    <property type="molecule type" value="Genomic_DNA"/>
</dbReference>
<accession>A0A5C6QKJ2</accession>
<dbReference type="SUPFAM" id="SSF51569">
    <property type="entry name" value="Aldolase"/>
    <property type="match status" value="1"/>
</dbReference>
<dbReference type="InterPro" id="IPR020007">
    <property type="entry name" value="NeuB/NeuA"/>
</dbReference>
<reference evidence="3 5" key="1">
    <citation type="submission" date="2019-07" db="EMBL/GenBank/DDBJ databases">
        <title>Genomes of sea-ice associated Colwellia species.</title>
        <authorList>
            <person name="Bowman J.P."/>
        </authorList>
    </citation>
    <scope>NUCLEOTIDE SEQUENCE [LARGE SCALE GENOMIC DNA]</scope>
    <source>
        <strain evidence="2 4">ACAM 607</strain>
        <strain evidence="3 5">IC036</strain>
    </source>
</reference>
<dbReference type="CDD" id="cd11615">
    <property type="entry name" value="SAF_NeuB_like"/>
    <property type="match status" value="1"/>
</dbReference>
<dbReference type="InterPro" id="IPR036732">
    <property type="entry name" value="AFP_Neu5c_C_sf"/>
</dbReference>
<evidence type="ECO:0000313" key="3">
    <source>
        <dbReference type="EMBL" id="TWX69168.1"/>
    </source>
</evidence>
<dbReference type="InterPro" id="IPR051690">
    <property type="entry name" value="PseI-like"/>
</dbReference>
<dbReference type="InterPro" id="IPR013785">
    <property type="entry name" value="Aldolase_TIM"/>
</dbReference>
<gene>
    <name evidence="3" type="primary">neuB</name>
    <name evidence="2" type="ORF">ESZ26_07175</name>
    <name evidence="3" type="ORF">ESZ27_05935</name>
</gene>
<dbReference type="InterPro" id="IPR006190">
    <property type="entry name" value="SAF_AFP_Neu5Ac"/>
</dbReference>
<evidence type="ECO:0000259" key="1">
    <source>
        <dbReference type="PROSITE" id="PS50844"/>
    </source>
</evidence>
<evidence type="ECO:0000313" key="4">
    <source>
        <dbReference type="Proteomes" id="UP000321525"/>
    </source>
</evidence>
<dbReference type="InterPro" id="IPR013974">
    <property type="entry name" value="SAF"/>
</dbReference>
<dbReference type="Pfam" id="PF08666">
    <property type="entry name" value="SAF"/>
    <property type="match status" value="1"/>
</dbReference>
<dbReference type="GO" id="GO:0050462">
    <property type="term" value="F:N-acetylneuraminate synthase activity"/>
    <property type="evidence" value="ECO:0007669"/>
    <property type="project" value="UniProtKB-EC"/>
</dbReference>
<dbReference type="Gene3D" id="3.90.1210.10">
    <property type="entry name" value="Antifreeze-like/N-acetylneuraminic acid synthase C-terminal domain"/>
    <property type="match status" value="1"/>
</dbReference>
<dbReference type="Gene3D" id="3.20.20.70">
    <property type="entry name" value="Aldolase class I"/>
    <property type="match status" value="1"/>
</dbReference>
<dbReference type="Proteomes" id="UP000321917">
    <property type="component" value="Unassembled WGS sequence"/>
</dbReference>
<dbReference type="PROSITE" id="PS50844">
    <property type="entry name" value="AFP_LIKE"/>
    <property type="match status" value="1"/>
</dbReference>
<keyword evidence="4" id="KW-1185">Reference proteome</keyword>
<name>A0A5C6QKJ2_9GAMM</name>
<dbReference type="AlphaFoldDB" id="A0A5C6QKJ2"/>
<dbReference type="PANTHER" id="PTHR42966">
    <property type="entry name" value="N-ACETYLNEURAMINATE SYNTHASE"/>
    <property type="match status" value="1"/>
</dbReference>
<protein>
    <submittedName>
        <fullName evidence="3">N-acetylneuraminate synthase</fullName>
        <ecNumber evidence="3">2.5.1.56</ecNumber>
    </submittedName>
</protein>
<dbReference type="EMBL" id="VOLR01000008">
    <property type="protein sequence ID" value="TWX60838.1"/>
    <property type="molecule type" value="Genomic_DNA"/>
</dbReference>
<dbReference type="RefSeq" id="WP_146799067.1">
    <property type="nucleotide sequence ID" value="NZ_VOLP01000009.1"/>
</dbReference>
<dbReference type="PANTHER" id="PTHR42966:SF1">
    <property type="entry name" value="SIALIC ACID SYNTHASE"/>
    <property type="match status" value="1"/>
</dbReference>
<comment type="caution">
    <text evidence="3">The sequence shown here is derived from an EMBL/GenBank/DDBJ whole genome shotgun (WGS) entry which is preliminary data.</text>
</comment>
<proteinExistence type="predicted"/>
<dbReference type="GO" id="GO:0047444">
    <property type="term" value="F:N-acylneuraminate-9-phosphate synthase activity"/>
    <property type="evidence" value="ECO:0007669"/>
    <property type="project" value="TreeGrafter"/>
</dbReference>
<evidence type="ECO:0000313" key="2">
    <source>
        <dbReference type="EMBL" id="TWX60838.1"/>
    </source>
</evidence>